<dbReference type="WormBase" id="R05G6.3">
    <property type="protein sequence ID" value="CE07416"/>
    <property type="gene ID" value="WBGene00043466"/>
</dbReference>
<evidence type="ECO:0000256" key="1">
    <source>
        <dbReference type="SAM" id="SignalP"/>
    </source>
</evidence>
<dbReference type="AlphaFoldDB" id="W6RR29"/>
<proteinExistence type="predicted"/>
<dbReference type="KEGG" id="cel:CELE_R05G6.3"/>
<dbReference type="AGR" id="WB:WBGene00043466"/>
<gene>
    <name evidence="2" type="ORF">CELE_R05G6.3</name>
    <name evidence="2 4" type="ORF">R05G6.3</name>
</gene>
<name>W6RR29_CAEEL</name>
<accession>W6RR29</accession>
<feature type="signal peptide" evidence="1">
    <location>
        <begin position="1"/>
        <end position="20"/>
    </location>
</feature>
<dbReference type="HOGENOM" id="CLU_3144247_0_0_1"/>
<reference evidence="2 3" key="1">
    <citation type="journal article" date="1998" name="Science">
        <title>Genome sequence of the nematode C. elegans: a platform for investigating biology.</title>
        <authorList>
            <consortium name="The C. elegans sequencing consortium"/>
            <person name="Sulson J.E."/>
            <person name="Waterston R."/>
        </authorList>
    </citation>
    <scope>NUCLEOTIDE SEQUENCE [LARGE SCALE GENOMIC DNA]</scope>
    <source>
        <strain evidence="2 3">Bristol N2</strain>
    </source>
</reference>
<keyword evidence="1" id="KW-0732">Signal</keyword>
<dbReference type="InParanoid" id="W6RR29"/>
<protein>
    <submittedName>
        <fullName evidence="2">Venom peptide</fullName>
    </submittedName>
</protein>
<organism evidence="2 3">
    <name type="scientific">Caenorhabditis elegans</name>
    <dbReference type="NCBI Taxonomy" id="6239"/>
    <lineage>
        <taxon>Eukaryota</taxon>
        <taxon>Metazoa</taxon>
        <taxon>Ecdysozoa</taxon>
        <taxon>Nematoda</taxon>
        <taxon>Chromadorea</taxon>
        <taxon>Rhabditida</taxon>
        <taxon>Rhabditina</taxon>
        <taxon>Rhabditomorpha</taxon>
        <taxon>Rhabditoidea</taxon>
        <taxon>Rhabditidae</taxon>
        <taxon>Peloderinae</taxon>
        <taxon>Caenorhabditis</taxon>
    </lineage>
</organism>
<evidence type="ECO:0000313" key="4">
    <source>
        <dbReference type="WormBase" id="R05G6.3"/>
    </source>
</evidence>
<keyword evidence="3" id="KW-1185">Reference proteome</keyword>
<dbReference type="FunCoup" id="W6RR29">
    <property type="interactions" value="173"/>
</dbReference>
<evidence type="ECO:0000313" key="3">
    <source>
        <dbReference type="Proteomes" id="UP000001940"/>
    </source>
</evidence>
<dbReference type="Bgee" id="WBGene00043466">
    <property type="expression patterns" value="Expressed in pharyngeal muscle cell (C elegans) and 1 other cell type or tissue"/>
</dbReference>
<dbReference type="GeneID" id="24104791"/>
<sequence>MKIFIVFVVILSFFLVPTLAARTRYRHKVSFSAHDNADSGSFRKATFDK</sequence>
<dbReference type="RefSeq" id="NP_001294199.1">
    <property type="nucleotide sequence ID" value="NM_001307270.1"/>
</dbReference>
<feature type="chain" id="PRO_5004882640" evidence="1">
    <location>
        <begin position="21"/>
        <end position="49"/>
    </location>
</feature>
<dbReference type="EMBL" id="BX284604">
    <property type="protein sequence ID" value="CDM63565.1"/>
    <property type="molecule type" value="Genomic_DNA"/>
</dbReference>
<evidence type="ECO:0000313" key="2">
    <source>
        <dbReference type="EMBL" id="CDM63565.1"/>
    </source>
</evidence>
<dbReference type="CTD" id="24104791"/>
<dbReference type="Proteomes" id="UP000001940">
    <property type="component" value="Chromosome IV"/>
</dbReference>